<dbReference type="RefSeq" id="WP_062627166.1">
    <property type="nucleotide sequence ID" value="NZ_AP018738.1"/>
</dbReference>
<dbReference type="STRING" id="1188319.OYT1_02047"/>
<dbReference type="OrthoDB" id="573272at2"/>
<organism evidence="1 2">
    <name type="scientific">Ferriphaselus amnicola</name>
    <dbReference type="NCBI Taxonomy" id="1188319"/>
    <lineage>
        <taxon>Bacteria</taxon>
        <taxon>Pseudomonadati</taxon>
        <taxon>Pseudomonadota</taxon>
        <taxon>Betaproteobacteria</taxon>
        <taxon>Nitrosomonadales</taxon>
        <taxon>Gallionellaceae</taxon>
        <taxon>Ferriphaselus</taxon>
    </lineage>
</organism>
<dbReference type="KEGG" id="fam:OYT1_ch1387"/>
<evidence type="ECO:0000313" key="2">
    <source>
        <dbReference type="Proteomes" id="UP000033070"/>
    </source>
</evidence>
<proteinExistence type="predicted"/>
<keyword evidence="2" id="KW-1185">Reference proteome</keyword>
<sequence length="135" mass="14892">MRETGIYAHPSQIAHKLEGQQSFPRGACGNASVLQGEWLGRKGFKGVEYVAGRSDEINSHAWLVCDGLIIDITADQFDMGMPPVFVLRAVEGAMRTGYSNFHARFEIQTRHSCVMDGAYDQANYAALVKVIDGLR</sequence>
<dbReference type="Proteomes" id="UP000033070">
    <property type="component" value="Chromosome"/>
</dbReference>
<accession>A0A2Z6GBV1</accession>
<name>A0A2Z6GBV1_9PROT</name>
<dbReference type="EMBL" id="AP018738">
    <property type="protein sequence ID" value="BBE50944.1"/>
    <property type="molecule type" value="Genomic_DNA"/>
</dbReference>
<reference evidence="1 2" key="1">
    <citation type="submission" date="2018-06" db="EMBL/GenBank/DDBJ databases">
        <title>OYT1 Genome Sequencing.</title>
        <authorList>
            <person name="Kato S."/>
            <person name="Itoh T."/>
            <person name="Ohkuma M."/>
        </authorList>
    </citation>
    <scope>NUCLEOTIDE SEQUENCE [LARGE SCALE GENOMIC DNA]</scope>
    <source>
        <strain evidence="1 2">OYT1</strain>
    </source>
</reference>
<protein>
    <submittedName>
        <fullName evidence="1">Uncharacterized protein</fullName>
    </submittedName>
</protein>
<gene>
    <name evidence="1" type="ORF">OYT1_ch1387</name>
</gene>
<evidence type="ECO:0000313" key="1">
    <source>
        <dbReference type="EMBL" id="BBE50944.1"/>
    </source>
</evidence>
<dbReference type="AlphaFoldDB" id="A0A2Z6GBV1"/>